<gene>
    <name evidence="4" type="primary">LOC115735439</name>
</gene>
<name>A0A8B8NJ72_9MYRT</name>
<dbReference type="InterPro" id="IPR004182">
    <property type="entry name" value="GRAM"/>
</dbReference>
<dbReference type="SMART" id="SM00568">
    <property type="entry name" value="GRAM"/>
    <property type="match status" value="1"/>
</dbReference>
<evidence type="ECO:0000313" key="4">
    <source>
        <dbReference type="RefSeq" id="XP_030522535.2"/>
    </source>
</evidence>
<dbReference type="InterPro" id="IPR011993">
    <property type="entry name" value="PH-like_dom_sf"/>
</dbReference>
<dbReference type="RefSeq" id="XP_030522535.2">
    <property type="nucleotide sequence ID" value="XM_030666675.2"/>
</dbReference>
<dbReference type="InterPro" id="IPR037848">
    <property type="entry name" value="GEM-like"/>
</dbReference>
<evidence type="ECO:0000313" key="3">
    <source>
        <dbReference type="Proteomes" id="UP000827889"/>
    </source>
</evidence>
<dbReference type="KEGG" id="rarg:115735439"/>
<reference evidence="4" key="1">
    <citation type="submission" date="2025-08" db="UniProtKB">
        <authorList>
            <consortium name="RefSeq"/>
        </authorList>
    </citation>
    <scope>IDENTIFICATION</scope>
    <source>
        <tissue evidence="4">Leaf</tissue>
    </source>
</reference>
<dbReference type="Pfam" id="PF02893">
    <property type="entry name" value="GRAM"/>
    <property type="match status" value="1"/>
</dbReference>
<accession>A0A8B8NJ72</accession>
<dbReference type="Gene3D" id="2.30.29.30">
    <property type="entry name" value="Pleckstrin-homology domain (PH domain)/Phosphotyrosine-binding domain (PTB)"/>
    <property type="match status" value="1"/>
</dbReference>
<evidence type="ECO:0000259" key="2">
    <source>
        <dbReference type="SMART" id="SM00568"/>
    </source>
</evidence>
<dbReference type="PANTHER" id="PTHR31969">
    <property type="entry name" value="GEM-LIKE PROTEIN 2"/>
    <property type="match status" value="1"/>
</dbReference>
<feature type="domain" description="GRAM" evidence="2">
    <location>
        <begin position="100"/>
        <end position="178"/>
    </location>
</feature>
<protein>
    <submittedName>
        <fullName evidence="4">GEM-like protein 4</fullName>
    </submittedName>
</protein>
<dbReference type="AlphaFoldDB" id="A0A8B8NJ72"/>
<dbReference type="Proteomes" id="UP000827889">
    <property type="component" value="Chromosome 8"/>
</dbReference>
<comment type="similarity">
    <text evidence="1">Belongs to the GEM family.</text>
</comment>
<sequence>MKNQLQGLVIGVPFLSLEAPSSEHSYQYNEMFCPFDGSSRKLKKNKVNLVLHRMNKLGKKADILARGVREHVSLSPKITKTVEGKLRIGARVLQLGGMDKVFMDLFNVGDGERLMKTFQCYLSTSSGPIGGLLFISNERVAFCSDRCIKLVSPDGETTKVHYKVMIPLRKIKMENEKENLEKPSQKYIQIVTVDNFDFWFMGFLNYQKTLKHLRRAISQT</sequence>
<evidence type="ECO:0000256" key="1">
    <source>
        <dbReference type="ARBA" id="ARBA00009414"/>
    </source>
</evidence>
<dbReference type="GeneID" id="115735439"/>
<keyword evidence="3" id="KW-1185">Reference proteome</keyword>
<proteinExistence type="inferred from homology"/>
<organism evidence="3 4">
    <name type="scientific">Rhodamnia argentea</name>
    <dbReference type="NCBI Taxonomy" id="178133"/>
    <lineage>
        <taxon>Eukaryota</taxon>
        <taxon>Viridiplantae</taxon>
        <taxon>Streptophyta</taxon>
        <taxon>Embryophyta</taxon>
        <taxon>Tracheophyta</taxon>
        <taxon>Spermatophyta</taxon>
        <taxon>Magnoliopsida</taxon>
        <taxon>eudicotyledons</taxon>
        <taxon>Gunneridae</taxon>
        <taxon>Pentapetalae</taxon>
        <taxon>rosids</taxon>
        <taxon>malvids</taxon>
        <taxon>Myrtales</taxon>
        <taxon>Myrtaceae</taxon>
        <taxon>Myrtoideae</taxon>
        <taxon>Myrteae</taxon>
        <taxon>Australasian group</taxon>
        <taxon>Rhodamnia</taxon>
    </lineage>
</organism>